<dbReference type="Gene3D" id="1.20.1600.10">
    <property type="entry name" value="Outer membrane efflux proteins (OEP)"/>
    <property type="match status" value="1"/>
</dbReference>
<dbReference type="SUPFAM" id="SSF56954">
    <property type="entry name" value="Outer membrane efflux proteins (OEP)"/>
    <property type="match status" value="1"/>
</dbReference>
<feature type="signal peptide" evidence="9">
    <location>
        <begin position="1"/>
        <end position="18"/>
    </location>
</feature>
<keyword evidence="9" id="KW-0732">Signal</keyword>
<organism evidence="10 11">
    <name type="scientific">Spirosoma endbachense</name>
    <dbReference type="NCBI Taxonomy" id="2666025"/>
    <lineage>
        <taxon>Bacteria</taxon>
        <taxon>Pseudomonadati</taxon>
        <taxon>Bacteroidota</taxon>
        <taxon>Cytophagia</taxon>
        <taxon>Cytophagales</taxon>
        <taxon>Cytophagaceae</taxon>
        <taxon>Spirosoma</taxon>
    </lineage>
</organism>
<dbReference type="GO" id="GO:0009279">
    <property type="term" value="C:cell outer membrane"/>
    <property type="evidence" value="ECO:0007669"/>
    <property type="project" value="UniProtKB-SubCell"/>
</dbReference>
<keyword evidence="5" id="KW-0812">Transmembrane</keyword>
<proteinExistence type="inferred from homology"/>
<keyword evidence="8" id="KW-0175">Coiled coil</keyword>
<evidence type="ECO:0000256" key="8">
    <source>
        <dbReference type="SAM" id="Coils"/>
    </source>
</evidence>
<feature type="coiled-coil region" evidence="8">
    <location>
        <begin position="336"/>
        <end position="390"/>
    </location>
</feature>
<dbReference type="RefSeq" id="WP_162385301.1">
    <property type="nucleotide sequence ID" value="NZ_CP045997.1"/>
</dbReference>
<dbReference type="Pfam" id="PF02321">
    <property type="entry name" value="OEP"/>
    <property type="match status" value="1"/>
</dbReference>
<evidence type="ECO:0000256" key="1">
    <source>
        <dbReference type="ARBA" id="ARBA00004442"/>
    </source>
</evidence>
<reference evidence="10 11" key="1">
    <citation type="submission" date="2019-11" db="EMBL/GenBank/DDBJ databases">
        <title>Spirosoma endbachense sp. nov., isolated from a natural salt meadow.</title>
        <authorList>
            <person name="Rojas J."/>
            <person name="Ambika Manirajan B."/>
            <person name="Ratering S."/>
            <person name="Suarez C."/>
            <person name="Geissler-Plaum R."/>
            <person name="Schnell S."/>
        </authorList>
    </citation>
    <scope>NUCLEOTIDE SEQUENCE [LARGE SCALE GENOMIC DNA]</scope>
    <source>
        <strain evidence="10 11">I-24</strain>
    </source>
</reference>
<keyword evidence="6" id="KW-0472">Membrane</keyword>
<evidence type="ECO:0000256" key="4">
    <source>
        <dbReference type="ARBA" id="ARBA00022452"/>
    </source>
</evidence>
<dbReference type="EMBL" id="CP045997">
    <property type="protein sequence ID" value="QHV94884.1"/>
    <property type="molecule type" value="Genomic_DNA"/>
</dbReference>
<dbReference type="InterPro" id="IPR051906">
    <property type="entry name" value="TolC-like"/>
</dbReference>
<evidence type="ECO:0000313" key="11">
    <source>
        <dbReference type="Proteomes" id="UP000464577"/>
    </source>
</evidence>
<gene>
    <name evidence="10" type="ORF">GJR95_07575</name>
</gene>
<evidence type="ECO:0000313" key="10">
    <source>
        <dbReference type="EMBL" id="QHV94884.1"/>
    </source>
</evidence>
<evidence type="ECO:0000256" key="5">
    <source>
        <dbReference type="ARBA" id="ARBA00022692"/>
    </source>
</evidence>
<sequence length="438" mass="49925">MNRYALSGLMFFSLTVNAQTVVTTVQEVLALARRNNPELINARQNRLTQAQQRTASRANLLPQARFFTNFDYNFALPVQLVPAEFLGGKPGEFRSLQFGLPYVLAAGTEVTVPVINRPARADLGIVEQNLRITDTQTLVLQDEISTQTARVYHATLLTRSAIALTRRNLLAADTLTQIARDRLDKGLIEPLEYNRIRSVQLTTADVLYQNELTYVRNLNQLKLILGLAPTDSLVLSQDLTIQSATTAITASVFSPVERPQVTLQQARIELSRLQLNRERLQRWPTLSAYGRFTEQAQRSQINFLNTNQPWYTIGVAGLQFNWPIFTGGLRTSNITRARLQLKVAESELDYERKRQQTDHEDVRNTYNQAIRSLDLNRQNYELNNQNVEIALIKYRSGLFAYDQYLNVFNEALTAQNRYLNNLSTVFINQTILQIRSGQ</sequence>
<dbReference type="AlphaFoldDB" id="A0A6P1VQJ6"/>
<dbReference type="InterPro" id="IPR003423">
    <property type="entry name" value="OMP_efflux"/>
</dbReference>
<evidence type="ECO:0000256" key="7">
    <source>
        <dbReference type="ARBA" id="ARBA00023237"/>
    </source>
</evidence>
<keyword evidence="4" id="KW-1134">Transmembrane beta strand</keyword>
<dbReference type="PANTHER" id="PTHR30026">
    <property type="entry name" value="OUTER MEMBRANE PROTEIN TOLC"/>
    <property type="match status" value="1"/>
</dbReference>
<keyword evidence="3" id="KW-0813">Transport</keyword>
<dbReference type="GO" id="GO:0015288">
    <property type="term" value="F:porin activity"/>
    <property type="evidence" value="ECO:0007669"/>
    <property type="project" value="TreeGrafter"/>
</dbReference>
<keyword evidence="7" id="KW-0998">Cell outer membrane</keyword>
<evidence type="ECO:0000256" key="2">
    <source>
        <dbReference type="ARBA" id="ARBA00007613"/>
    </source>
</evidence>
<accession>A0A6P1VQJ6</accession>
<feature type="chain" id="PRO_5026765507" evidence="9">
    <location>
        <begin position="19"/>
        <end position="438"/>
    </location>
</feature>
<name>A0A6P1VQJ6_9BACT</name>
<keyword evidence="11" id="KW-1185">Reference proteome</keyword>
<protein>
    <submittedName>
        <fullName evidence="10">TolC family protein</fullName>
    </submittedName>
</protein>
<dbReference type="PANTHER" id="PTHR30026:SF20">
    <property type="entry name" value="OUTER MEMBRANE PROTEIN TOLC"/>
    <property type="match status" value="1"/>
</dbReference>
<evidence type="ECO:0000256" key="9">
    <source>
        <dbReference type="SAM" id="SignalP"/>
    </source>
</evidence>
<comment type="similarity">
    <text evidence="2">Belongs to the outer membrane factor (OMF) (TC 1.B.17) family.</text>
</comment>
<evidence type="ECO:0000256" key="3">
    <source>
        <dbReference type="ARBA" id="ARBA00022448"/>
    </source>
</evidence>
<evidence type="ECO:0000256" key="6">
    <source>
        <dbReference type="ARBA" id="ARBA00023136"/>
    </source>
</evidence>
<dbReference type="Proteomes" id="UP000464577">
    <property type="component" value="Chromosome"/>
</dbReference>
<comment type="subcellular location">
    <subcellularLocation>
        <location evidence="1">Cell outer membrane</location>
    </subcellularLocation>
</comment>
<dbReference type="KEGG" id="senf:GJR95_07575"/>
<dbReference type="GO" id="GO:0015562">
    <property type="term" value="F:efflux transmembrane transporter activity"/>
    <property type="evidence" value="ECO:0007669"/>
    <property type="project" value="InterPro"/>
</dbReference>
<dbReference type="GO" id="GO:1990281">
    <property type="term" value="C:efflux pump complex"/>
    <property type="evidence" value="ECO:0007669"/>
    <property type="project" value="TreeGrafter"/>
</dbReference>